<keyword evidence="7 10" id="KW-0472">Membrane</keyword>
<dbReference type="PANTHER" id="PTHR43029:SF10">
    <property type="entry name" value="AMMONIUM TRANSPORTER MEP2"/>
    <property type="match status" value="1"/>
</dbReference>
<dbReference type="GO" id="GO:0008519">
    <property type="term" value="F:ammonium channel activity"/>
    <property type="evidence" value="ECO:0007669"/>
    <property type="project" value="InterPro"/>
</dbReference>
<evidence type="ECO:0000256" key="5">
    <source>
        <dbReference type="ARBA" id="ARBA00022692"/>
    </source>
</evidence>
<keyword evidence="3 10" id="KW-0813">Transport</keyword>
<feature type="transmembrane region" description="Helical" evidence="10">
    <location>
        <begin position="328"/>
        <end position="345"/>
    </location>
</feature>
<dbReference type="InterPro" id="IPR018047">
    <property type="entry name" value="Ammonium_transpt_CS"/>
</dbReference>
<dbReference type="Proteomes" id="UP000315577">
    <property type="component" value="Unassembled WGS sequence"/>
</dbReference>
<dbReference type="AlphaFoldDB" id="A0A4R3LD48"/>
<feature type="domain" description="Ammonium transporter AmtB-like" evidence="12">
    <location>
        <begin position="73"/>
        <end position="472"/>
    </location>
</feature>
<feature type="transmembrane region" description="Helical" evidence="10">
    <location>
        <begin position="296"/>
        <end position="316"/>
    </location>
</feature>
<keyword evidence="5 10" id="KW-0812">Transmembrane</keyword>
<dbReference type="InterPro" id="IPR024041">
    <property type="entry name" value="NH4_transpt_AmtB-like_dom"/>
</dbReference>
<gene>
    <name evidence="14" type="primary">amtB</name>
    <name evidence="13" type="ORF">EDC36_11041</name>
    <name evidence="14" type="ORF">Tigna_01630</name>
</gene>
<dbReference type="SUPFAM" id="SSF111352">
    <property type="entry name" value="Ammonium transporter"/>
    <property type="match status" value="1"/>
</dbReference>
<keyword evidence="8 10" id="KW-0924">Ammonia transport</keyword>
<feature type="transmembrane region" description="Helical" evidence="10">
    <location>
        <begin position="195"/>
        <end position="216"/>
    </location>
</feature>
<dbReference type="EMBL" id="SMAH01000010">
    <property type="protein sequence ID" value="TCS97258.1"/>
    <property type="molecule type" value="Genomic_DNA"/>
</dbReference>
<feature type="transmembrane region" description="Helical" evidence="10">
    <location>
        <begin position="166"/>
        <end position="188"/>
    </location>
</feature>
<dbReference type="EMBL" id="VJNC01000010">
    <property type="protein sequence ID" value="TSE21244.1"/>
    <property type="molecule type" value="Genomic_DNA"/>
</dbReference>
<dbReference type="InterPro" id="IPR001905">
    <property type="entry name" value="Ammonium_transpt"/>
</dbReference>
<feature type="transmembrane region" description="Helical" evidence="10">
    <location>
        <begin position="228"/>
        <end position="252"/>
    </location>
</feature>
<feature type="transmembrane region" description="Helical" evidence="10">
    <location>
        <begin position="383"/>
        <end position="406"/>
    </location>
</feature>
<dbReference type="NCBIfam" id="TIGR00836">
    <property type="entry name" value="amt"/>
    <property type="match status" value="1"/>
</dbReference>
<dbReference type="PRINTS" id="PR00342">
    <property type="entry name" value="RHESUSRHD"/>
</dbReference>
<keyword evidence="6 10" id="KW-1133">Transmembrane helix</keyword>
<dbReference type="OrthoDB" id="9814202at2"/>
<dbReference type="FunFam" id="1.10.3430.10:FF:000007">
    <property type="entry name" value="Ammonium transporter"/>
    <property type="match status" value="1"/>
</dbReference>
<dbReference type="Proteomes" id="UP000295536">
    <property type="component" value="Unassembled WGS sequence"/>
</dbReference>
<dbReference type="GO" id="GO:0005886">
    <property type="term" value="C:plasma membrane"/>
    <property type="evidence" value="ECO:0007669"/>
    <property type="project" value="UniProtKB-SubCell"/>
</dbReference>
<dbReference type="PANTHER" id="PTHR43029">
    <property type="entry name" value="AMMONIUM TRANSPORTER MEP2"/>
    <property type="match status" value="1"/>
</dbReference>
<keyword evidence="16" id="KW-1185">Reference proteome</keyword>
<evidence type="ECO:0000256" key="10">
    <source>
        <dbReference type="RuleBase" id="RU362002"/>
    </source>
</evidence>
<feature type="transmembrane region" description="Helical" evidence="10">
    <location>
        <begin position="72"/>
        <end position="94"/>
    </location>
</feature>
<feature type="transmembrane region" description="Helical" evidence="10">
    <location>
        <begin position="264"/>
        <end position="284"/>
    </location>
</feature>
<proteinExistence type="inferred from homology"/>
<evidence type="ECO:0000256" key="8">
    <source>
        <dbReference type="ARBA" id="ARBA00023177"/>
    </source>
</evidence>
<sequence>MKRLLMGLCMGLGLLWGATAWAQGEAAKEAAPAAPAAAAVQEAPATPAEPAAAPAAPAEPATPTVTVDKGDVAWMMTSTLLVIMMVIPGLALFYGGLVRSKNMLSVLMQVLMVFSLITVLWALYGYSLAFGGEGAIIGSLDKVFLMGVTTASLADTFTENVKLPELVFVAFQATFAGITCALIVGSFAERIKFGAVLLFSAIWFTFSYLPIAHMVWGPGGYLLGKGALDFAGGTVVHINAAMAGLVGAYMLGKRIGYGREAMPPHSLTLTMVGASLLWVGWFGFNAGSNLESTAGAALAFLNTLLATAAAVLAWSIGEAMHKGKASMLGAASGAVAGLVAITPACGSVGPMGALVIGLVAGWLCLWGVTGLKKMLGADDSLDVFGVHGVGGIVGALLTGVFAAPTLGGTGAEDFSIASQLLVQAEGVVITMVWSTVVAAVAYKIVDMVMGLRVSEEEEREGLDITYHGESAYNR</sequence>
<comment type="similarity">
    <text evidence="2 10">Belongs to the ammonia transporter channel (TC 1.A.11.2) family.</text>
</comment>
<evidence type="ECO:0000313" key="16">
    <source>
        <dbReference type="Proteomes" id="UP000315577"/>
    </source>
</evidence>
<evidence type="ECO:0000256" key="4">
    <source>
        <dbReference type="ARBA" id="ARBA00022475"/>
    </source>
</evidence>
<dbReference type="InterPro" id="IPR029020">
    <property type="entry name" value="Ammonium/urea_transptr"/>
</dbReference>
<keyword evidence="4" id="KW-1003">Cell membrane</keyword>
<name>A0A4R3LD48_9BURK</name>
<feature type="transmembrane region" description="Helical" evidence="10">
    <location>
        <begin position="426"/>
        <end position="445"/>
    </location>
</feature>
<evidence type="ECO:0000256" key="9">
    <source>
        <dbReference type="ARBA" id="ARBA00050025"/>
    </source>
</evidence>
<evidence type="ECO:0000313" key="13">
    <source>
        <dbReference type="EMBL" id="TCS97258.1"/>
    </source>
</evidence>
<feature type="signal peptide" evidence="11">
    <location>
        <begin position="1"/>
        <end position="22"/>
    </location>
</feature>
<dbReference type="RefSeq" id="WP_132962868.1">
    <property type="nucleotide sequence ID" value="NZ_DAIPFN010000019.1"/>
</dbReference>
<keyword evidence="11" id="KW-0732">Signal</keyword>
<evidence type="ECO:0000259" key="12">
    <source>
        <dbReference type="Pfam" id="PF00909"/>
    </source>
</evidence>
<evidence type="ECO:0000256" key="1">
    <source>
        <dbReference type="ARBA" id="ARBA00004651"/>
    </source>
</evidence>
<evidence type="ECO:0000256" key="7">
    <source>
        <dbReference type="ARBA" id="ARBA00023136"/>
    </source>
</evidence>
<evidence type="ECO:0000256" key="2">
    <source>
        <dbReference type="ARBA" id="ARBA00005887"/>
    </source>
</evidence>
<organism evidence="13 15">
    <name type="scientific">Tepidimonas ignava</name>
    <dbReference type="NCBI Taxonomy" id="114249"/>
    <lineage>
        <taxon>Bacteria</taxon>
        <taxon>Pseudomonadati</taxon>
        <taxon>Pseudomonadota</taxon>
        <taxon>Betaproteobacteria</taxon>
        <taxon>Burkholderiales</taxon>
        <taxon>Tepidimonas</taxon>
    </lineage>
</organism>
<evidence type="ECO:0000256" key="6">
    <source>
        <dbReference type="ARBA" id="ARBA00022989"/>
    </source>
</evidence>
<feature type="chain" id="PRO_5020414723" description="Ammonium transporter" evidence="11">
    <location>
        <begin position="23"/>
        <end position="474"/>
    </location>
</feature>
<feature type="transmembrane region" description="Helical" evidence="10">
    <location>
        <begin position="106"/>
        <end position="124"/>
    </location>
</feature>
<dbReference type="Gene3D" id="1.10.3430.10">
    <property type="entry name" value="Ammonium transporter AmtB like domains"/>
    <property type="match status" value="1"/>
</dbReference>
<comment type="caution">
    <text evidence="13">The sequence shown here is derived from an EMBL/GenBank/DDBJ whole genome shotgun (WGS) entry which is preliminary data.</text>
</comment>
<dbReference type="InterPro" id="IPR002229">
    <property type="entry name" value="RhesusRHD"/>
</dbReference>
<evidence type="ECO:0000313" key="15">
    <source>
        <dbReference type="Proteomes" id="UP000295536"/>
    </source>
</evidence>
<dbReference type="Pfam" id="PF00909">
    <property type="entry name" value="Ammonium_transp"/>
    <property type="match status" value="1"/>
</dbReference>
<accession>A0A4R3LD48</accession>
<dbReference type="PROSITE" id="PS01219">
    <property type="entry name" value="AMMONIUM_TRANSP"/>
    <property type="match status" value="1"/>
</dbReference>
<comment type="subcellular location">
    <subcellularLocation>
        <location evidence="1 10">Cell membrane</location>
        <topology evidence="1 10">Multi-pass membrane protein</topology>
    </subcellularLocation>
</comment>
<protein>
    <recommendedName>
        <fullName evidence="9 10">Ammonium transporter</fullName>
    </recommendedName>
</protein>
<evidence type="ECO:0000256" key="11">
    <source>
        <dbReference type="SAM" id="SignalP"/>
    </source>
</evidence>
<reference evidence="14 16" key="2">
    <citation type="submission" date="2019-07" db="EMBL/GenBank/DDBJ databases">
        <title>Tepidimonas ignava SPS-1037 draft genome.</title>
        <authorList>
            <person name="Da Costa M.S."/>
            <person name="Froufe H.J.C."/>
            <person name="Egas C."/>
            <person name="Albuquerque L."/>
        </authorList>
    </citation>
    <scope>NUCLEOTIDE SEQUENCE [LARGE SCALE GENOMIC DNA]</scope>
    <source>
        <strain evidence="14 16">SPS-1037</strain>
    </source>
</reference>
<feature type="transmembrane region" description="Helical" evidence="10">
    <location>
        <begin position="351"/>
        <end position="371"/>
    </location>
</feature>
<reference evidence="13 15" key="1">
    <citation type="submission" date="2019-03" db="EMBL/GenBank/DDBJ databases">
        <title>Genomic Encyclopedia of Type Strains, Phase IV (KMG-IV): sequencing the most valuable type-strain genomes for metagenomic binning, comparative biology and taxonomic classification.</title>
        <authorList>
            <person name="Goeker M."/>
        </authorList>
    </citation>
    <scope>NUCLEOTIDE SEQUENCE [LARGE SCALE GENOMIC DNA]</scope>
    <source>
        <strain evidence="13 15">DSM 12034</strain>
    </source>
</reference>
<evidence type="ECO:0000256" key="3">
    <source>
        <dbReference type="ARBA" id="ARBA00022448"/>
    </source>
</evidence>
<evidence type="ECO:0000313" key="14">
    <source>
        <dbReference type="EMBL" id="TSE21244.1"/>
    </source>
</evidence>